<dbReference type="PANTHER" id="PTHR12922:SF7">
    <property type="entry name" value="UBIQUINONE BIOSYNTHESIS PROTEIN COQ4 HOMOLOG, MITOCHONDRIAL"/>
    <property type="match status" value="1"/>
</dbReference>
<organism evidence="2 3">
    <name type="scientific">Phenylobacterium conjunctum</name>
    <dbReference type="NCBI Taxonomy" id="1298959"/>
    <lineage>
        <taxon>Bacteria</taxon>
        <taxon>Pseudomonadati</taxon>
        <taxon>Pseudomonadota</taxon>
        <taxon>Alphaproteobacteria</taxon>
        <taxon>Caulobacterales</taxon>
        <taxon>Caulobacteraceae</taxon>
        <taxon>Phenylobacterium</taxon>
    </lineage>
</organism>
<dbReference type="Proteomes" id="UP001597216">
    <property type="component" value="Unassembled WGS sequence"/>
</dbReference>
<name>A0ABW3T705_9CAUL</name>
<dbReference type="RefSeq" id="WP_374344852.1">
    <property type="nucleotide sequence ID" value="NZ_JBHTLQ010000073.1"/>
</dbReference>
<keyword evidence="1" id="KW-0812">Transmembrane</keyword>
<reference evidence="3" key="1">
    <citation type="journal article" date="2019" name="Int. J. Syst. Evol. Microbiol.">
        <title>The Global Catalogue of Microorganisms (GCM) 10K type strain sequencing project: providing services to taxonomists for standard genome sequencing and annotation.</title>
        <authorList>
            <consortium name="The Broad Institute Genomics Platform"/>
            <consortium name="The Broad Institute Genome Sequencing Center for Infectious Disease"/>
            <person name="Wu L."/>
            <person name="Ma J."/>
        </authorList>
    </citation>
    <scope>NUCLEOTIDE SEQUENCE [LARGE SCALE GENOMIC DNA]</scope>
    <source>
        <strain evidence="3">CCUG 55074</strain>
    </source>
</reference>
<dbReference type="InterPro" id="IPR007715">
    <property type="entry name" value="Coq4"/>
</dbReference>
<keyword evidence="1" id="KW-1133">Transmembrane helix</keyword>
<gene>
    <name evidence="2" type="ORF">ACFQ27_19080</name>
</gene>
<keyword evidence="1" id="KW-0472">Membrane</keyword>
<protein>
    <submittedName>
        <fullName evidence="2">Coq4 family protein</fullName>
    </submittedName>
</protein>
<comment type="caution">
    <text evidence="2">The sequence shown here is derived from an EMBL/GenBank/DDBJ whole genome shotgun (WGS) entry which is preliminary data.</text>
</comment>
<sequence length="258" mass="28868">MTATVIDLSPAQRPLPKPRLDWPAAFRAVRKLLKNKEDTLQVFEIMKALNGKSVADGYARMLTTLQGGRIAYERQELAKRLMDDAWLDSFAPGTVGAAYRDFIRAENLSADGLVQVSRDGGEAIDVAHPHAWFGRRIRDTHDIWHILSGYHRDALGEACLVAFSYAQTGGLGWAFIAVVAALRSKTKRAPKQPYVRAIWQGYQRGRAAAWLPAEDYDVILNEPLDAARRRLKITPATHYNAIPQDLRDLVHPSMRKAA</sequence>
<accession>A0ABW3T705</accession>
<feature type="transmembrane region" description="Helical" evidence="1">
    <location>
        <begin position="162"/>
        <end position="182"/>
    </location>
</feature>
<dbReference type="PANTHER" id="PTHR12922">
    <property type="entry name" value="UBIQUINONE BIOSYNTHESIS PROTEIN"/>
    <property type="match status" value="1"/>
</dbReference>
<keyword evidence="3" id="KW-1185">Reference proteome</keyword>
<proteinExistence type="predicted"/>
<evidence type="ECO:0000313" key="2">
    <source>
        <dbReference type="EMBL" id="MFD1192703.1"/>
    </source>
</evidence>
<evidence type="ECO:0000256" key="1">
    <source>
        <dbReference type="SAM" id="Phobius"/>
    </source>
</evidence>
<evidence type="ECO:0000313" key="3">
    <source>
        <dbReference type="Proteomes" id="UP001597216"/>
    </source>
</evidence>
<dbReference type="Pfam" id="PF05019">
    <property type="entry name" value="Coq4"/>
    <property type="match status" value="1"/>
</dbReference>
<dbReference type="EMBL" id="JBHTLQ010000073">
    <property type="protein sequence ID" value="MFD1192703.1"/>
    <property type="molecule type" value="Genomic_DNA"/>
</dbReference>